<evidence type="ECO:0008006" key="3">
    <source>
        <dbReference type="Google" id="ProtNLM"/>
    </source>
</evidence>
<sequence length="143" mass="15108">MTNQTQSPQAGADLPSAGDLHQLAELATLVNAARDAISDDIVSRAASAFSEGITLLDRLTRNEGLVHLLGELDHAENQQFLICLSNAFTQASRDLATVAPSPGGIGGLLRLMSDPGVQEGLRLVSLVAAHLSDGMREMHRRGN</sequence>
<proteinExistence type="predicted"/>
<dbReference type="AlphaFoldDB" id="A0A1H3DE93"/>
<evidence type="ECO:0000313" key="2">
    <source>
        <dbReference type="Proteomes" id="UP000198816"/>
    </source>
</evidence>
<gene>
    <name evidence="1" type="ORF">SAMN05421783_1472</name>
</gene>
<keyword evidence="2" id="KW-1185">Reference proteome</keyword>
<dbReference type="EMBL" id="FNNZ01000047">
    <property type="protein sequence ID" value="SDX64458.1"/>
    <property type="molecule type" value="Genomic_DNA"/>
</dbReference>
<name>A0A1H3DE93_THIRO</name>
<accession>A0A1H3DE93</accession>
<evidence type="ECO:0000313" key="1">
    <source>
        <dbReference type="EMBL" id="SDX64458.1"/>
    </source>
</evidence>
<reference evidence="2" key="1">
    <citation type="submission" date="2016-10" db="EMBL/GenBank/DDBJ databases">
        <authorList>
            <person name="Varghese N."/>
            <person name="Submissions S."/>
        </authorList>
    </citation>
    <scope>NUCLEOTIDE SEQUENCE [LARGE SCALE GENOMIC DNA]</scope>
    <source>
        <strain evidence="2">DSM 217</strain>
    </source>
</reference>
<dbReference type="Proteomes" id="UP000198816">
    <property type="component" value="Unassembled WGS sequence"/>
</dbReference>
<dbReference type="RefSeq" id="WP_093038388.1">
    <property type="nucleotide sequence ID" value="NZ_FNNZ01000047.1"/>
</dbReference>
<dbReference type="STRING" id="1058.SAMN05421783_1472"/>
<protein>
    <recommendedName>
        <fullName evidence="3">DUF1641 domain-containing protein</fullName>
    </recommendedName>
</protein>
<dbReference type="OrthoDB" id="5794373at2"/>
<organism evidence="1 2">
    <name type="scientific">Thiocapsa roseopersicina</name>
    <dbReference type="NCBI Taxonomy" id="1058"/>
    <lineage>
        <taxon>Bacteria</taxon>
        <taxon>Pseudomonadati</taxon>
        <taxon>Pseudomonadota</taxon>
        <taxon>Gammaproteobacteria</taxon>
        <taxon>Chromatiales</taxon>
        <taxon>Chromatiaceae</taxon>
        <taxon>Thiocapsa</taxon>
    </lineage>
</organism>